<organism evidence="13 14">
    <name type="scientific">Lancefieldella rimae</name>
    <dbReference type="NCBI Taxonomy" id="1383"/>
    <lineage>
        <taxon>Bacteria</taxon>
        <taxon>Bacillati</taxon>
        <taxon>Actinomycetota</taxon>
        <taxon>Coriobacteriia</taxon>
        <taxon>Coriobacteriales</taxon>
        <taxon>Atopobiaceae</taxon>
        <taxon>Lancefieldella</taxon>
    </lineage>
</organism>
<keyword evidence="14" id="KW-1185">Reference proteome</keyword>
<evidence type="ECO:0000256" key="3">
    <source>
        <dbReference type="ARBA" id="ARBA00004947"/>
    </source>
</evidence>
<feature type="domain" description="Galactose-1-phosphate uridyl transferase C-terminal" evidence="12">
    <location>
        <begin position="317"/>
        <end position="499"/>
    </location>
</feature>
<dbReference type="Pfam" id="PF02744">
    <property type="entry name" value="GalP_UDP_tr_C"/>
    <property type="match status" value="1"/>
</dbReference>
<dbReference type="InterPro" id="IPR023425">
    <property type="entry name" value="GalP_uridyl_Trfase_II_CS"/>
</dbReference>
<evidence type="ECO:0000259" key="12">
    <source>
        <dbReference type="Pfam" id="PF02744"/>
    </source>
</evidence>
<comment type="subcellular location">
    <subcellularLocation>
        <location evidence="2 10">Cytoplasm</location>
    </subcellularLocation>
</comment>
<dbReference type="InterPro" id="IPR005849">
    <property type="entry name" value="GalP_Utransf_N"/>
</dbReference>
<evidence type="ECO:0000259" key="11">
    <source>
        <dbReference type="Pfam" id="PF01087"/>
    </source>
</evidence>
<comment type="catalytic activity">
    <reaction evidence="1 10">
        <text>alpha-D-galactose 1-phosphate + UDP-alpha-D-glucose = alpha-D-glucose 1-phosphate + UDP-alpha-D-galactose</text>
        <dbReference type="Rhea" id="RHEA:13989"/>
        <dbReference type="ChEBI" id="CHEBI:58336"/>
        <dbReference type="ChEBI" id="CHEBI:58601"/>
        <dbReference type="ChEBI" id="CHEBI:58885"/>
        <dbReference type="ChEBI" id="CHEBI:66914"/>
        <dbReference type="EC" id="2.7.7.12"/>
    </reaction>
</comment>
<reference evidence="13 14" key="1">
    <citation type="journal article" date="2015" name="Genome Announc.">
        <title>Expanding the biotechnology potential of lactobacilli through comparative genomics of 213 strains and associated genera.</title>
        <authorList>
            <person name="Sun Z."/>
            <person name="Harris H.M."/>
            <person name="McCann A."/>
            <person name="Guo C."/>
            <person name="Argimon S."/>
            <person name="Zhang W."/>
            <person name="Yang X."/>
            <person name="Jeffery I.B."/>
            <person name="Cooney J.C."/>
            <person name="Kagawa T.F."/>
            <person name="Liu W."/>
            <person name="Song Y."/>
            <person name="Salvetti E."/>
            <person name="Wrobel A."/>
            <person name="Rasinkangas P."/>
            <person name="Parkhill J."/>
            <person name="Rea M.C."/>
            <person name="O'Sullivan O."/>
            <person name="Ritari J."/>
            <person name="Douillard F.P."/>
            <person name="Paul Ross R."/>
            <person name="Yang R."/>
            <person name="Briner A.E."/>
            <person name="Felis G.E."/>
            <person name="de Vos W.M."/>
            <person name="Barrangou R."/>
            <person name="Klaenhammer T.R."/>
            <person name="Caufield P.W."/>
            <person name="Cui Y."/>
            <person name="Zhang H."/>
            <person name="O'Toole P.W."/>
        </authorList>
    </citation>
    <scope>NUCLEOTIDE SEQUENCE [LARGE SCALE GENOMIC DNA]</scope>
    <source>
        <strain evidence="13 14">DSM 7090</strain>
    </source>
</reference>
<comment type="similarity">
    <text evidence="4 10">Belongs to the galactose-1-phosphate uridylyltransferase type 2 family.</text>
</comment>
<dbReference type="Proteomes" id="UP000051927">
    <property type="component" value="Unassembled WGS sequence"/>
</dbReference>
<dbReference type="GeneID" id="84904085"/>
<accession>A0ABR5Q1L7</accession>
<dbReference type="HAMAP" id="MF_00571">
    <property type="entry name" value="GalP_UDP_trans"/>
    <property type="match status" value="1"/>
</dbReference>
<gene>
    <name evidence="10" type="primary">galT</name>
    <name evidence="13" type="ORF">IV60_GL000263</name>
</gene>
<dbReference type="InterPro" id="IPR000766">
    <property type="entry name" value="GalP_uridyl_Trfase_II"/>
</dbReference>
<evidence type="ECO:0000256" key="9">
    <source>
        <dbReference type="ARBA" id="ARBA00023277"/>
    </source>
</evidence>
<evidence type="ECO:0000256" key="10">
    <source>
        <dbReference type="HAMAP-Rule" id="MF_00571"/>
    </source>
</evidence>
<comment type="caution">
    <text evidence="13">The sequence shown here is derived from an EMBL/GenBank/DDBJ whole genome shotgun (WGS) entry which is preliminary data.</text>
</comment>
<comment type="pathway">
    <text evidence="3 10">Carbohydrate metabolism; galactose metabolism.</text>
</comment>
<dbReference type="EMBL" id="JQCP01000001">
    <property type="protein sequence ID" value="KRO03084.1"/>
    <property type="molecule type" value="Genomic_DNA"/>
</dbReference>
<evidence type="ECO:0000313" key="13">
    <source>
        <dbReference type="EMBL" id="KRO03084.1"/>
    </source>
</evidence>
<keyword evidence="7 10" id="KW-0548">Nucleotidyltransferase</keyword>
<name>A0ABR5Q1L7_9ACTN</name>
<evidence type="ECO:0000313" key="14">
    <source>
        <dbReference type="Proteomes" id="UP000051927"/>
    </source>
</evidence>
<proteinExistence type="inferred from homology"/>
<evidence type="ECO:0000256" key="8">
    <source>
        <dbReference type="ARBA" id="ARBA00023144"/>
    </source>
</evidence>
<feature type="domain" description="Galactose-1-phosphate uridyl transferase N-terminal" evidence="11">
    <location>
        <begin position="107"/>
        <end position="297"/>
    </location>
</feature>
<protein>
    <recommendedName>
        <fullName evidence="10">Galactose-1-phosphate uridylyltransferase</fullName>
        <shortName evidence="10">Gal-1-P uridylyltransferase</shortName>
        <ecNumber evidence="10">2.7.7.12</ecNumber>
    </recommendedName>
    <alternativeName>
        <fullName evidence="10">UDP-glucose--hexose-1-phosphate uridylyltransferase</fullName>
    </alternativeName>
</protein>
<dbReference type="PANTHER" id="PTHR39191">
    <property type="entry name" value="GALACTOSE-1-PHOSPHATE URIDYLYLTRANSFERASE"/>
    <property type="match status" value="1"/>
</dbReference>
<dbReference type="Pfam" id="PF01087">
    <property type="entry name" value="GalP_UDP_transf"/>
    <property type="match status" value="1"/>
</dbReference>
<dbReference type="EC" id="2.7.7.12" evidence="10"/>
<evidence type="ECO:0000256" key="2">
    <source>
        <dbReference type="ARBA" id="ARBA00004496"/>
    </source>
</evidence>
<sequence length="583" mass="64251">MAVNTEKTDNAEEDIDVEKDIHAERAIAQTVQKLIDYAVLTDLIGWNDRIWSYNLVLDLIGAEGPAPDETWVLAEKDSCGGHAGASADTFDLKDMLALLARAAVLNGKEEDTAAGRDRISMRIMGILMPKPSDIFRTFRALYEKNSPKAATDYFYRLSCDAGYVRREAIARNIQWTTPTKWKDLEITINLSKPEKDPREIAAAGAAAAAKTTGNAGVSGAAKTAGTAQCSGEKYPACQLCIENEGYSGRDASSAFGAHPARQNLRIIPIELGGERWGLQYSPYAYFTEHCIAMSAHHRLMHIDRSALECLFDFVDFLPHYFVGSNADLPIVGGSILSHDHFQGGAHEFPLMKADVSETFGFHKYPDVKGEILTWPLSVVRLTSSNKKALLDASDHTIATWRAYSDASVGIIAHSADGTPHNTVTPVVRRVNSHYEVYLILRCNITSDEHPLGVFHPHAEYHHIKKENIGLIEAMGLAILPPRLAKELNAVGKALLSAVETNDEEALNAALLATPETVSHAPWALELFRRRKQDIAQNPGHIEEILHDEVGKVFGHVLEDAEVFKWDTAGREGQRRFIEVLLTS</sequence>
<evidence type="ECO:0000256" key="1">
    <source>
        <dbReference type="ARBA" id="ARBA00001107"/>
    </source>
</evidence>
<dbReference type="RefSeq" id="WP_003148426.1">
    <property type="nucleotide sequence ID" value="NZ_JQCP01000001.1"/>
</dbReference>
<keyword evidence="9 10" id="KW-0119">Carbohydrate metabolism</keyword>
<dbReference type="PROSITE" id="PS01163">
    <property type="entry name" value="GAL_P_UDP_TRANSF_II"/>
    <property type="match status" value="1"/>
</dbReference>
<evidence type="ECO:0000256" key="6">
    <source>
        <dbReference type="ARBA" id="ARBA00022679"/>
    </source>
</evidence>
<evidence type="ECO:0000256" key="5">
    <source>
        <dbReference type="ARBA" id="ARBA00022490"/>
    </source>
</evidence>
<keyword evidence="6 10" id="KW-0808">Transferase</keyword>
<keyword evidence="8 10" id="KW-0299">Galactose metabolism</keyword>
<evidence type="ECO:0000256" key="7">
    <source>
        <dbReference type="ARBA" id="ARBA00022695"/>
    </source>
</evidence>
<dbReference type="PANTHER" id="PTHR39191:SF1">
    <property type="entry name" value="DUF4922 DOMAIN-CONTAINING PROTEIN"/>
    <property type="match status" value="1"/>
</dbReference>
<dbReference type="GO" id="GO:0016779">
    <property type="term" value="F:nucleotidyltransferase activity"/>
    <property type="evidence" value="ECO:0007669"/>
    <property type="project" value="UniProtKB-KW"/>
</dbReference>
<evidence type="ECO:0000256" key="4">
    <source>
        <dbReference type="ARBA" id="ARBA00008706"/>
    </source>
</evidence>
<dbReference type="InterPro" id="IPR005850">
    <property type="entry name" value="GalP_Utransf_C"/>
</dbReference>
<keyword evidence="5 10" id="KW-0963">Cytoplasm</keyword>